<feature type="compositionally biased region" description="Acidic residues" evidence="1">
    <location>
        <begin position="291"/>
        <end position="306"/>
    </location>
</feature>
<dbReference type="EMBL" id="GL883016">
    <property type="protein sequence ID" value="EGG19119.1"/>
    <property type="molecule type" value="Genomic_DNA"/>
</dbReference>
<dbReference type="CDD" id="cd22935">
    <property type="entry name" value="SctA-like"/>
    <property type="match status" value="1"/>
</dbReference>
<feature type="region of interest" description="Disordered" evidence="1">
    <location>
        <begin position="287"/>
        <end position="379"/>
    </location>
</feature>
<reference evidence="3" key="1">
    <citation type="journal article" date="2011" name="Genome Res.">
        <title>Phylogeny-wide analysis of social amoeba genomes highlights ancient origins for complex intercellular communication.</title>
        <authorList>
            <person name="Heidel A.J."/>
            <person name="Lawal H.M."/>
            <person name="Felder M."/>
            <person name="Schilde C."/>
            <person name="Helps N.R."/>
            <person name="Tunggal B."/>
            <person name="Rivero F."/>
            <person name="John U."/>
            <person name="Schleicher M."/>
            <person name="Eichinger L."/>
            <person name="Platzer M."/>
            <person name="Noegel A.A."/>
            <person name="Schaap P."/>
            <person name="Gloeckner G."/>
        </authorList>
    </citation>
    <scope>NUCLEOTIDE SEQUENCE [LARGE SCALE GENOMIC DNA]</scope>
    <source>
        <strain evidence="3">SH3</strain>
    </source>
</reference>
<dbReference type="AlphaFoldDB" id="F4PZ90"/>
<dbReference type="RefSeq" id="XP_004366752.1">
    <property type="nucleotide sequence ID" value="XM_004366695.1"/>
</dbReference>
<evidence type="ECO:0000313" key="3">
    <source>
        <dbReference type="Proteomes" id="UP000007797"/>
    </source>
</evidence>
<keyword evidence="3" id="KW-1185">Reference proteome</keyword>
<evidence type="ECO:0000313" key="2">
    <source>
        <dbReference type="EMBL" id="EGG19119.1"/>
    </source>
</evidence>
<dbReference type="Proteomes" id="UP000007797">
    <property type="component" value="Unassembled WGS sequence"/>
</dbReference>
<dbReference type="GeneID" id="14871123"/>
<accession>F4PZ90</accession>
<dbReference type="KEGG" id="dfa:DFA_02366"/>
<protein>
    <submittedName>
        <fullName evidence="2">Uncharacterized protein</fullName>
    </submittedName>
</protein>
<proteinExistence type="predicted"/>
<dbReference type="OrthoDB" id="10675326at2759"/>
<organism evidence="2 3">
    <name type="scientific">Cavenderia fasciculata</name>
    <name type="common">Slime mold</name>
    <name type="synonym">Dictyostelium fasciculatum</name>
    <dbReference type="NCBI Taxonomy" id="261658"/>
    <lineage>
        <taxon>Eukaryota</taxon>
        <taxon>Amoebozoa</taxon>
        <taxon>Evosea</taxon>
        <taxon>Eumycetozoa</taxon>
        <taxon>Dictyostelia</taxon>
        <taxon>Acytosteliales</taxon>
        <taxon>Cavenderiaceae</taxon>
        <taxon>Cavenderia</taxon>
    </lineage>
</organism>
<name>F4PZ90_CACFS</name>
<evidence type="ECO:0000256" key="1">
    <source>
        <dbReference type="SAM" id="MobiDB-lite"/>
    </source>
</evidence>
<dbReference type="PANTHER" id="PTHR38742">
    <property type="entry name" value="PROTEIN GP17"/>
    <property type="match status" value="1"/>
</dbReference>
<feature type="compositionally biased region" description="Low complexity" evidence="1">
    <location>
        <begin position="344"/>
        <end position="363"/>
    </location>
</feature>
<dbReference type="PANTHER" id="PTHR38742:SF1">
    <property type="entry name" value="SECRETED PROTEIN C"/>
    <property type="match status" value="1"/>
</dbReference>
<sequence>MSDKELKKTMKSLCIFWDKDLNVFKPKQAPRRSKMIEMITQRRDDIETYQENMKNDLLLNYANMTGTHLPMLIITNIIRYAWEMHTKTGRYKYRACRPFKYNLLEGRYRWPLSLGLVCKQFFHLVKSSLFSRIMIDPEPLKHTDGRFKDNQARADSSDEVSRHLDNIACVAQQATDVAVPSSLLIGIALEPSIGSILFFRGIRKLRLFYMTHCYADDLATKYTSLSKLHVTGECRMTLATMVNNVTYIAGELTLINQDITILKPESYNNYNNHKFYFNNNDSNNNINIIDDGNDGNDGESESDSDSDNNNNNNQNRKKKLYYIRFPEPYSNNNNDTDDDDDNNNENNNIDSNNIDSKNNNNNNQDKEIKSTTTTTTTSRPIGMVKGIKTIILRTYFYERRYNHKHNLSQAGLSYKPTSQRFKMDGSRNQVKTICLVIFEEHTNNRGSYLNYAALLLSCQFERVISYSGSGGYTGQGSGSGSSGSSSGGNSGTSGCITYTGGYMSCDDASYSLESSESAPTYDSSDAILDPADFLIGVAAGVIDQVVNKTVESCFNDLDATISKFKSGLTLIDQGFSQNKVKDIEGGIADFVLGVNDVKNAYKACNVVSVYKSIEGIIALFGEGWVGAFELIVKEGIKIVHNKVELNNLFQNAIAYWKEESYYHAGFYVGRVIGGLIPDLIQSVAKFVIDKEQESDAKIVPMDRDDQYFDQDDQDEPDNIIKYFDTLYHLSTKQSRWFIFMYTLYFDSDEAESTGAQNKSPPDIPHIFKVRVKEDQMVEFVEMLHKTFGWDFIMNFGKLQHVQVAHSLGLVDTADPEITFSPTHKDPSDSMAIAQFLHDNNIHPFQLDRMKCYDPDNHVIFPFLFKHYPHLFTENSNRVILNFMTNFDQYHLAHMLTVPSPPPPPPEEQPFQPVQPVTTTIQQQLFLRRQSYYIRDGTGINASHIDIFLKFPSITYYYNKQAGREGFELMKKYYEECEMNDSTISLYKDQLRISSEGNQIEIVNYLLNQQKKFKPDSETLVNSLSAAHNGQFKQLYKLIKKYIKQEKEKEKEKDEENTRVLLQFNMSTWREIGSRGDIKMFDKFMAKHKPLEKFEHLVSEAITFNQLAFIQHVANKYPQSMDPIRDNWISATASSNQISMLKFFLDLEYQLNDPESIKECIQTALHAKTNGSQLLKMILDLDYFDSSPQMLVKEVFPLLTQPKSLPLITYLVHHGYINNDTQLDSKTPIPFLKELLDKKRKDFDNINNNNNIEMEKKSKLI</sequence>
<gene>
    <name evidence="2" type="ORF">DFA_02366</name>
</gene>